<feature type="transmembrane region" description="Helical" evidence="1">
    <location>
        <begin position="218"/>
        <end position="243"/>
    </location>
</feature>
<keyword evidence="1" id="KW-0472">Membrane</keyword>
<keyword evidence="1" id="KW-0812">Transmembrane</keyword>
<feature type="transmembrane region" description="Helical" evidence="1">
    <location>
        <begin position="31"/>
        <end position="51"/>
    </location>
</feature>
<name>A0ABS3LE84_9ENTE</name>
<dbReference type="InterPro" id="IPR032834">
    <property type="entry name" value="NatK-like_C"/>
</dbReference>
<dbReference type="PANTHER" id="PTHR40448:SF1">
    <property type="entry name" value="TWO-COMPONENT SENSOR HISTIDINE KINASE"/>
    <property type="match status" value="1"/>
</dbReference>
<dbReference type="CDD" id="cd16935">
    <property type="entry name" value="HATPase_AgrC-ComD-like"/>
    <property type="match status" value="1"/>
</dbReference>
<dbReference type="InterPro" id="IPR036890">
    <property type="entry name" value="HATPase_C_sf"/>
</dbReference>
<sequence>MMTLLAHVVRLLVSFLFMNTAQRFLPVKGKWIWQLLFFLSCWLGANTVILIGDPWNIILILPVFLVGFFLCCEGTIAAKLTMGLIFFAISISLSAVIDTGIHLVGYYLGDVGNPVMLRLILPQLEVMGFSTIEAVPQEDFAALSIFALNRLGVQAWLRLISWAIIWLFFRKLKLTEAAELSPQIWRLVDVLALFPTVTVFAMVALQTFGMVLDTNASFLPTITILPFAFLSSLGLLYAVSVLVRHEKLEKQQALWQIRAGYYSLLEQTQLQVRYLRHDMANHLHTMDVLDNDGMRAYLRELLASPAMTGNLRVCDNDIVNAVITSKTLRLEEEGIQTKIEVDIPKELAVADIDLCALFANALDNAIEACGKLPADQRFIRMSTVADKGLLMLRVENAAAAAPITKDGQIVTSKKNQAAHGFGLASIRDIVEKYDGTMETEYRDGIFLLSCTMMTAV</sequence>
<gene>
    <name evidence="3" type="ORF">JZO70_17340</name>
</gene>
<evidence type="ECO:0000313" key="4">
    <source>
        <dbReference type="Proteomes" id="UP000664601"/>
    </source>
</evidence>
<feature type="transmembrane region" description="Helical" evidence="1">
    <location>
        <begin position="190"/>
        <end position="212"/>
    </location>
</feature>
<evidence type="ECO:0000313" key="3">
    <source>
        <dbReference type="EMBL" id="MBO1307942.1"/>
    </source>
</evidence>
<evidence type="ECO:0000256" key="1">
    <source>
        <dbReference type="SAM" id="Phobius"/>
    </source>
</evidence>
<dbReference type="RefSeq" id="WP_207674937.1">
    <property type="nucleotide sequence ID" value="NZ_JAFREM010000029.1"/>
</dbReference>
<dbReference type="EMBL" id="JAFREM010000029">
    <property type="protein sequence ID" value="MBO1307942.1"/>
    <property type="molecule type" value="Genomic_DNA"/>
</dbReference>
<organism evidence="3 4">
    <name type="scientific">Candidatus Enterococcus moelleringii</name>
    <dbReference type="NCBI Taxonomy" id="2815325"/>
    <lineage>
        <taxon>Bacteria</taxon>
        <taxon>Bacillati</taxon>
        <taxon>Bacillota</taxon>
        <taxon>Bacilli</taxon>
        <taxon>Lactobacillales</taxon>
        <taxon>Enterococcaceae</taxon>
        <taxon>Enterococcus</taxon>
    </lineage>
</organism>
<feature type="transmembrane region" description="Helical" evidence="1">
    <location>
        <begin position="58"/>
        <end position="78"/>
    </location>
</feature>
<keyword evidence="1" id="KW-1133">Transmembrane helix</keyword>
<proteinExistence type="predicted"/>
<feature type="transmembrane region" description="Helical" evidence="1">
    <location>
        <begin position="84"/>
        <end position="108"/>
    </location>
</feature>
<accession>A0ABS3LE84</accession>
<feature type="transmembrane region" description="Helical" evidence="1">
    <location>
        <begin position="152"/>
        <end position="169"/>
    </location>
</feature>
<protein>
    <submittedName>
        <fullName evidence="3">GHKL domain-containing protein</fullName>
    </submittedName>
</protein>
<comment type="caution">
    <text evidence="3">The sequence shown here is derived from an EMBL/GenBank/DDBJ whole genome shotgun (WGS) entry which is preliminary data.</text>
</comment>
<dbReference type="SUPFAM" id="SSF55874">
    <property type="entry name" value="ATPase domain of HSP90 chaperone/DNA topoisomerase II/histidine kinase"/>
    <property type="match status" value="1"/>
</dbReference>
<dbReference type="Pfam" id="PF14501">
    <property type="entry name" value="HATPase_c_5"/>
    <property type="match status" value="1"/>
</dbReference>
<evidence type="ECO:0000259" key="2">
    <source>
        <dbReference type="Pfam" id="PF14501"/>
    </source>
</evidence>
<keyword evidence="4" id="KW-1185">Reference proteome</keyword>
<feature type="domain" description="Sensor histidine kinase NatK-like C-terminal" evidence="2">
    <location>
        <begin position="352"/>
        <end position="451"/>
    </location>
</feature>
<reference evidence="3 4" key="1">
    <citation type="submission" date="2021-03" db="EMBL/GenBank/DDBJ databases">
        <title>Enterococcal diversity collection.</title>
        <authorList>
            <person name="Gilmore M.S."/>
            <person name="Schwartzman J."/>
            <person name="Van Tyne D."/>
            <person name="Martin M."/>
            <person name="Earl A.M."/>
            <person name="Manson A.L."/>
            <person name="Straub T."/>
            <person name="Salamzade R."/>
            <person name="Saavedra J."/>
            <person name="Lebreton F."/>
            <person name="Prichula J."/>
            <person name="Schaufler K."/>
            <person name="Gaca A."/>
            <person name="Sgardioli B."/>
            <person name="Wagenaar J."/>
            <person name="Strong T."/>
        </authorList>
    </citation>
    <scope>NUCLEOTIDE SEQUENCE [LARGE SCALE GENOMIC DNA]</scope>
    <source>
        <strain evidence="3 4">669A</strain>
    </source>
</reference>
<dbReference type="Proteomes" id="UP000664601">
    <property type="component" value="Unassembled WGS sequence"/>
</dbReference>
<dbReference type="PANTHER" id="PTHR40448">
    <property type="entry name" value="TWO-COMPONENT SENSOR HISTIDINE KINASE"/>
    <property type="match status" value="1"/>
</dbReference>
<dbReference type="Gene3D" id="3.30.565.10">
    <property type="entry name" value="Histidine kinase-like ATPase, C-terminal domain"/>
    <property type="match status" value="1"/>
</dbReference>